<reference evidence="2 3" key="1">
    <citation type="submission" date="2023-12" db="EMBL/GenBank/DDBJ databases">
        <title>Novel species of the genus Arcicella isolated from rivers.</title>
        <authorList>
            <person name="Lu H."/>
        </authorList>
    </citation>
    <scope>NUCLEOTIDE SEQUENCE [LARGE SCALE GENOMIC DNA]</scope>
    <source>
        <strain evidence="2 3">LMG 21963</strain>
    </source>
</reference>
<comment type="caution">
    <text evidence="2">The sequence shown here is derived from an EMBL/GenBank/DDBJ whole genome shotgun (WGS) entry which is preliminary data.</text>
</comment>
<proteinExistence type="predicted"/>
<sequence length="199" mass="23014">MKRLLLICLLFISHQLLAQSYQDSIANHRENYKKEFLDSKSSPLKEADLSYLRFYEPDVHYRVNCIFKKSENVKPFNMSTSSGQKQEYYKYGVLSFQLQGKNMELNVYRSLSLMRVSQYKNYLFIPFKDATNGKDTYGGGRYLALETTDIQNDSVILDFNKAYNPYCAFSDGYSCPIPPKENHLTVGIEAGEKTFGKVH</sequence>
<dbReference type="InterPro" id="IPR012467">
    <property type="entry name" value="DUF1684"/>
</dbReference>
<dbReference type="Proteomes" id="UP001304671">
    <property type="component" value="Unassembled WGS sequence"/>
</dbReference>
<keyword evidence="3" id="KW-1185">Reference proteome</keyword>
<evidence type="ECO:0000313" key="2">
    <source>
        <dbReference type="EMBL" id="MEA5256462.1"/>
    </source>
</evidence>
<accession>A0ABU5QHD3</accession>
<evidence type="ECO:0000313" key="3">
    <source>
        <dbReference type="Proteomes" id="UP001304671"/>
    </source>
</evidence>
<dbReference type="RefSeq" id="WP_323246251.1">
    <property type="nucleotide sequence ID" value="NZ_JAYFUL010000001.1"/>
</dbReference>
<name>A0ABU5QHD3_9BACT</name>
<feature type="chain" id="PRO_5047337810" evidence="1">
    <location>
        <begin position="19"/>
        <end position="199"/>
    </location>
</feature>
<keyword evidence="1" id="KW-0732">Signal</keyword>
<evidence type="ECO:0000256" key="1">
    <source>
        <dbReference type="SAM" id="SignalP"/>
    </source>
</evidence>
<dbReference type="Pfam" id="PF07920">
    <property type="entry name" value="DUF1684"/>
    <property type="match status" value="1"/>
</dbReference>
<gene>
    <name evidence="2" type="ORF">VB264_01630</name>
</gene>
<dbReference type="PANTHER" id="PTHR41913:SF1">
    <property type="entry name" value="DUF1684 DOMAIN-CONTAINING PROTEIN"/>
    <property type="match status" value="1"/>
</dbReference>
<feature type="signal peptide" evidence="1">
    <location>
        <begin position="1"/>
        <end position="18"/>
    </location>
</feature>
<dbReference type="EMBL" id="JAYFUL010000001">
    <property type="protein sequence ID" value="MEA5256462.1"/>
    <property type="molecule type" value="Genomic_DNA"/>
</dbReference>
<dbReference type="PANTHER" id="PTHR41913">
    <property type="entry name" value="DUF1684 DOMAIN-CONTAINING PROTEIN"/>
    <property type="match status" value="1"/>
</dbReference>
<organism evidence="2 3">
    <name type="scientific">Arcicella aquatica</name>
    <dbReference type="NCBI Taxonomy" id="217141"/>
    <lineage>
        <taxon>Bacteria</taxon>
        <taxon>Pseudomonadati</taxon>
        <taxon>Bacteroidota</taxon>
        <taxon>Cytophagia</taxon>
        <taxon>Cytophagales</taxon>
        <taxon>Flectobacillaceae</taxon>
        <taxon>Arcicella</taxon>
    </lineage>
</organism>
<protein>
    <submittedName>
        <fullName evidence="2">DUF1684 domain-containing protein</fullName>
    </submittedName>
</protein>